<dbReference type="RefSeq" id="XP_011502409.1">
    <property type="nucleotide sequence ID" value="XM_011504107.1"/>
</dbReference>
<dbReference type="PANTHER" id="PTHR20992:SF12">
    <property type="entry name" value="IP07646P"/>
    <property type="match status" value="1"/>
</dbReference>
<dbReference type="Proteomes" id="UP000695007">
    <property type="component" value="Unplaced"/>
</dbReference>
<dbReference type="Pfam" id="PF04087">
    <property type="entry name" value="DUF389"/>
    <property type="match status" value="1"/>
</dbReference>
<feature type="transmembrane region" description="Helical" evidence="1">
    <location>
        <begin position="32"/>
        <end position="51"/>
    </location>
</feature>
<evidence type="ECO:0000256" key="1">
    <source>
        <dbReference type="SAM" id="Phobius"/>
    </source>
</evidence>
<dbReference type="KEGG" id="csol:105365849"/>
<feature type="transmembrane region" description="Helical" evidence="1">
    <location>
        <begin position="71"/>
        <end position="90"/>
    </location>
</feature>
<gene>
    <name evidence="3" type="primary">LOC105365849</name>
</gene>
<keyword evidence="1" id="KW-0812">Transmembrane</keyword>
<dbReference type="InterPro" id="IPR005240">
    <property type="entry name" value="DUF389"/>
</dbReference>
<keyword evidence="1" id="KW-1133">Transmembrane helix</keyword>
<keyword evidence="1" id="KW-0472">Membrane</keyword>
<name>A0AAJ7DZR8_9HYME</name>
<protein>
    <submittedName>
        <fullName evidence="3">Uncharacterized protein LOC105365849</fullName>
    </submittedName>
</protein>
<proteinExistence type="predicted"/>
<dbReference type="AlphaFoldDB" id="A0AAJ7DZR8"/>
<sequence>MLVSPLMGPVMSLAFGTIIADKKLQRIGIKSLSLGIFLSIIFGFIFGLLLITTIPSSDSDWPTNEMKERSLWMGVLWALPSGTAVAIALLQGSNGPLIGVAISASLLPPVVNCIKEVAAPYTSTTKLRRFWEHDIQLVRNSNITDINLSNSR</sequence>
<dbReference type="GeneID" id="105365849"/>
<evidence type="ECO:0000313" key="3">
    <source>
        <dbReference type="RefSeq" id="XP_011502409.1"/>
    </source>
</evidence>
<accession>A0AAJ7DZR8</accession>
<organism evidence="2 3">
    <name type="scientific">Ceratosolen solmsi marchali</name>
    <dbReference type="NCBI Taxonomy" id="326594"/>
    <lineage>
        <taxon>Eukaryota</taxon>
        <taxon>Metazoa</taxon>
        <taxon>Ecdysozoa</taxon>
        <taxon>Arthropoda</taxon>
        <taxon>Hexapoda</taxon>
        <taxon>Insecta</taxon>
        <taxon>Pterygota</taxon>
        <taxon>Neoptera</taxon>
        <taxon>Endopterygota</taxon>
        <taxon>Hymenoptera</taxon>
        <taxon>Apocrita</taxon>
        <taxon>Proctotrupomorpha</taxon>
        <taxon>Chalcidoidea</taxon>
        <taxon>Agaonidae</taxon>
        <taxon>Agaoninae</taxon>
        <taxon>Ceratosolen</taxon>
    </lineage>
</organism>
<reference evidence="3" key="1">
    <citation type="submission" date="2025-08" db="UniProtKB">
        <authorList>
            <consortium name="RefSeq"/>
        </authorList>
    </citation>
    <scope>IDENTIFICATION</scope>
</reference>
<dbReference type="PANTHER" id="PTHR20992">
    <property type="entry name" value="AT15442P-RELATED"/>
    <property type="match status" value="1"/>
</dbReference>
<evidence type="ECO:0000313" key="2">
    <source>
        <dbReference type="Proteomes" id="UP000695007"/>
    </source>
</evidence>
<keyword evidence="2" id="KW-1185">Reference proteome</keyword>